<dbReference type="InterPro" id="IPR000297">
    <property type="entry name" value="PPIase_PpiC"/>
</dbReference>
<proteinExistence type="inferred from homology"/>
<keyword evidence="4" id="KW-0697">Rotamase</keyword>
<comment type="caution">
    <text evidence="6">The sequence shown here is derived from an EMBL/GenBank/DDBJ whole genome shotgun (WGS) entry which is preliminary data.</text>
</comment>
<feature type="domain" description="PpiC" evidence="5">
    <location>
        <begin position="116"/>
        <end position="225"/>
    </location>
</feature>
<dbReference type="EC" id="5.2.1.8" evidence="3"/>
<evidence type="ECO:0000256" key="3">
    <source>
        <dbReference type="ARBA" id="ARBA00013194"/>
    </source>
</evidence>
<evidence type="ECO:0000256" key="4">
    <source>
        <dbReference type="ARBA" id="ARBA00023110"/>
    </source>
</evidence>
<dbReference type="PANTHER" id="PTHR47245">
    <property type="entry name" value="PEPTIDYLPROLYL ISOMERASE"/>
    <property type="match status" value="1"/>
</dbReference>
<dbReference type="Pfam" id="PF13145">
    <property type="entry name" value="Rotamase_2"/>
    <property type="match status" value="1"/>
</dbReference>
<evidence type="ECO:0000256" key="1">
    <source>
        <dbReference type="ARBA" id="ARBA00000971"/>
    </source>
</evidence>
<dbReference type="OrthoDB" id="196786at2"/>
<gene>
    <name evidence="6" type="ORF">EH31_05355</name>
</gene>
<evidence type="ECO:0000313" key="7">
    <source>
        <dbReference type="Proteomes" id="UP000027647"/>
    </source>
</evidence>
<comment type="similarity">
    <text evidence="2">Belongs to the PpiC/parvulin rotamase family.</text>
</comment>
<evidence type="ECO:0000256" key="2">
    <source>
        <dbReference type="ARBA" id="ARBA00007656"/>
    </source>
</evidence>
<dbReference type="AlphaFoldDB" id="A0A074MBE2"/>
<evidence type="ECO:0000259" key="5">
    <source>
        <dbReference type="Pfam" id="PF13145"/>
    </source>
</evidence>
<accession>A0A074MBE2</accession>
<reference evidence="6 7" key="1">
    <citation type="submission" date="2014-04" db="EMBL/GenBank/DDBJ databases">
        <title>A comprehensive comparison of genomes of Erythrobacter spp. strains.</title>
        <authorList>
            <person name="Zheng Q."/>
        </authorList>
    </citation>
    <scope>NUCLEOTIDE SEQUENCE [LARGE SCALE GENOMIC DNA]</scope>
    <source>
        <strain evidence="6 7">DSM 6997</strain>
    </source>
</reference>
<dbReference type="eggNOG" id="COG0760">
    <property type="taxonomic scope" value="Bacteria"/>
</dbReference>
<comment type="catalytic activity">
    <reaction evidence="1">
        <text>[protein]-peptidylproline (omega=180) = [protein]-peptidylproline (omega=0)</text>
        <dbReference type="Rhea" id="RHEA:16237"/>
        <dbReference type="Rhea" id="RHEA-COMP:10747"/>
        <dbReference type="Rhea" id="RHEA-COMP:10748"/>
        <dbReference type="ChEBI" id="CHEBI:83833"/>
        <dbReference type="ChEBI" id="CHEBI:83834"/>
        <dbReference type="EC" id="5.2.1.8"/>
    </reaction>
</comment>
<keyword evidence="4" id="KW-0413">Isomerase</keyword>
<dbReference type="Proteomes" id="UP000027647">
    <property type="component" value="Unassembled WGS sequence"/>
</dbReference>
<organism evidence="6 7">
    <name type="scientific">Erythrobacter longus</name>
    <dbReference type="NCBI Taxonomy" id="1044"/>
    <lineage>
        <taxon>Bacteria</taxon>
        <taxon>Pseudomonadati</taxon>
        <taxon>Pseudomonadota</taxon>
        <taxon>Alphaproteobacteria</taxon>
        <taxon>Sphingomonadales</taxon>
        <taxon>Erythrobacteraceae</taxon>
        <taxon>Erythrobacter/Porphyrobacter group</taxon>
        <taxon>Erythrobacter</taxon>
    </lineage>
</organism>
<dbReference type="InterPro" id="IPR050245">
    <property type="entry name" value="PrsA_foldase"/>
</dbReference>
<name>A0A074MBE2_ERYLO</name>
<evidence type="ECO:0000313" key="6">
    <source>
        <dbReference type="EMBL" id="KEO92096.1"/>
    </source>
</evidence>
<dbReference type="STRING" id="1044.EH31_05355"/>
<sequence>MNLPGWTREPLVHFTVLGAVLYLALTWGGSPPDPSSRVIKVGAAEEQKIAESWTLTMGRAPTDAELDLAVDAYVREEVLYREALRLGFDESDAIVRRRLVSKMDLSASLAAETAEPSDETLRAFLNDNSKLYANEALANASVTLEQEVFSSEASARAALGASAPRGEATSLPGSISDTAMRDVEARFGQQFATALRDFEPGADWQGPLQSGFGWHVVRLTKRDVPKPDFEPLRTRIANDWRTAEIEARKERAYETLRSAYRIDIDR</sequence>
<keyword evidence="7" id="KW-1185">Reference proteome</keyword>
<dbReference type="RefSeq" id="WP_034958474.1">
    <property type="nucleotide sequence ID" value="NZ_JMIW01000001.1"/>
</dbReference>
<protein>
    <recommendedName>
        <fullName evidence="3">peptidylprolyl isomerase</fullName>
        <ecNumber evidence="3">5.2.1.8</ecNumber>
    </recommendedName>
</protein>
<dbReference type="GO" id="GO:0003755">
    <property type="term" value="F:peptidyl-prolyl cis-trans isomerase activity"/>
    <property type="evidence" value="ECO:0007669"/>
    <property type="project" value="UniProtKB-KW"/>
</dbReference>
<dbReference type="PANTHER" id="PTHR47245:SF2">
    <property type="entry name" value="PEPTIDYL-PROLYL CIS-TRANS ISOMERASE HP_0175-RELATED"/>
    <property type="match status" value="1"/>
</dbReference>
<dbReference type="EMBL" id="JMIW01000001">
    <property type="protein sequence ID" value="KEO92096.1"/>
    <property type="molecule type" value="Genomic_DNA"/>
</dbReference>